<dbReference type="SUPFAM" id="SSF53756">
    <property type="entry name" value="UDP-Glycosyltransferase/glycogen phosphorylase"/>
    <property type="match status" value="1"/>
</dbReference>
<accession>A0A1Y5TZJ2</accession>
<dbReference type="Gene3D" id="3.40.50.2000">
    <property type="entry name" value="Glycogen Phosphorylase B"/>
    <property type="match status" value="2"/>
</dbReference>
<dbReference type="OrthoDB" id="9790710at2"/>
<dbReference type="GO" id="GO:0004373">
    <property type="term" value="F:alpha-1,4-glucan glucosyltransferase (UDP-glucose donor) activity"/>
    <property type="evidence" value="ECO:0007669"/>
    <property type="project" value="UniProtKB-EC"/>
</dbReference>
<feature type="domain" description="Glycosyl transferase family 1" evidence="1">
    <location>
        <begin position="209"/>
        <end position="361"/>
    </location>
</feature>
<gene>
    <name evidence="3" type="ORF">TRL7639_04538</name>
</gene>
<dbReference type="Pfam" id="PF00534">
    <property type="entry name" value="Glycos_transf_1"/>
    <property type="match status" value="1"/>
</dbReference>
<keyword evidence="4" id="KW-1185">Reference proteome</keyword>
<sequence>MNIVMFTPNYLPAMRYGGPVRSTHGLARGLVDLGHRVDVLTTDVDGPGRLDVALDRPSDMDGVSVHYCSISAPRRFYYSPALAKRAASLLPDADAIHVNGMFLWPGPHLARAARRSGKTLVISPRGMLMPEMVAGKSRLAKSVWITGQERANLAAATAIHVTSAGEAEGLSAMGLDLAPVAVIGNGVETPPRLPDAAEINAVWGDVPQGQRVAFLARLDWTKGVDMAIEAARAQPGAVIRLAGHDQIGLQAELTQRLIRSDGSLAGAFLGPLDGMQKWAFLAGADVLLVPSVRESFGMSVAEAMSMGTPVIATDGVGAAPLLAKLDAGLVVPREQGALNGALARLLADEARRNAIGRASREMAMTELSWTGIATQMASLYQIAQSGGAV</sequence>
<dbReference type="EC" id="2.4.1.11" evidence="3"/>
<dbReference type="EMBL" id="FWFO01000010">
    <property type="protein sequence ID" value="SLN74486.1"/>
    <property type="molecule type" value="Genomic_DNA"/>
</dbReference>
<dbReference type="RefSeq" id="WP_085798179.1">
    <property type="nucleotide sequence ID" value="NZ_FWFO01000010.1"/>
</dbReference>
<keyword evidence="3" id="KW-0328">Glycosyltransferase</keyword>
<dbReference type="InterPro" id="IPR028098">
    <property type="entry name" value="Glyco_trans_4-like_N"/>
</dbReference>
<dbReference type="PANTHER" id="PTHR45947:SF3">
    <property type="entry name" value="SULFOQUINOVOSYL TRANSFERASE SQD2"/>
    <property type="match status" value="1"/>
</dbReference>
<dbReference type="PANTHER" id="PTHR45947">
    <property type="entry name" value="SULFOQUINOVOSYL TRANSFERASE SQD2"/>
    <property type="match status" value="1"/>
</dbReference>
<organism evidence="3 4">
    <name type="scientific">Falsiruegeria litorea R37</name>
    <dbReference type="NCBI Taxonomy" id="1200284"/>
    <lineage>
        <taxon>Bacteria</taxon>
        <taxon>Pseudomonadati</taxon>
        <taxon>Pseudomonadota</taxon>
        <taxon>Alphaproteobacteria</taxon>
        <taxon>Rhodobacterales</taxon>
        <taxon>Roseobacteraceae</taxon>
        <taxon>Falsiruegeria</taxon>
    </lineage>
</organism>
<evidence type="ECO:0000259" key="1">
    <source>
        <dbReference type="Pfam" id="PF00534"/>
    </source>
</evidence>
<evidence type="ECO:0000313" key="3">
    <source>
        <dbReference type="EMBL" id="SLN74486.1"/>
    </source>
</evidence>
<dbReference type="Proteomes" id="UP000193077">
    <property type="component" value="Unassembled WGS sequence"/>
</dbReference>
<feature type="domain" description="Glycosyltransferase subfamily 4-like N-terminal" evidence="2">
    <location>
        <begin position="17"/>
        <end position="186"/>
    </location>
</feature>
<reference evidence="3 4" key="1">
    <citation type="submission" date="2017-03" db="EMBL/GenBank/DDBJ databases">
        <authorList>
            <person name="Afonso C.L."/>
            <person name="Miller P.J."/>
            <person name="Scott M.A."/>
            <person name="Spackman E."/>
            <person name="Goraichik I."/>
            <person name="Dimitrov K.M."/>
            <person name="Suarez D.L."/>
            <person name="Swayne D.E."/>
        </authorList>
    </citation>
    <scope>NUCLEOTIDE SEQUENCE [LARGE SCALE GENOMIC DNA]</scope>
    <source>
        <strain evidence="3 4">CECT 7639</strain>
    </source>
</reference>
<dbReference type="Pfam" id="PF13579">
    <property type="entry name" value="Glyco_trans_4_4"/>
    <property type="match status" value="1"/>
</dbReference>
<name>A0A1Y5TZJ2_9RHOB</name>
<evidence type="ECO:0000313" key="4">
    <source>
        <dbReference type="Proteomes" id="UP000193077"/>
    </source>
</evidence>
<dbReference type="AlphaFoldDB" id="A0A1Y5TZJ2"/>
<keyword evidence="3" id="KW-0808">Transferase</keyword>
<protein>
    <submittedName>
        <fullName evidence="3">Glycogen synthase</fullName>
        <ecNumber evidence="3">2.4.1.11</ecNumber>
    </submittedName>
</protein>
<evidence type="ECO:0000259" key="2">
    <source>
        <dbReference type="Pfam" id="PF13579"/>
    </source>
</evidence>
<dbReference type="InterPro" id="IPR001296">
    <property type="entry name" value="Glyco_trans_1"/>
</dbReference>
<dbReference type="InterPro" id="IPR050194">
    <property type="entry name" value="Glycosyltransferase_grp1"/>
</dbReference>
<proteinExistence type="predicted"/>